<keyword evidence="4" id="KW-1185">Reference proteome</keyword>
<evidence type="ECO:0000313" key="4">
    <source>
        <dbReference type="Proteomes" id="UP000627205"/>
    </source>
</evidence>
<evidence type="ECO:0000259" key="2">
    <source>
        <dbReference type="Pfam" id="PF00437"/>
    </source>
</evidence>
<dbReference type="Gene3D" id="3.30.450.380">
    <property type="match status" value="1"/>
</dbReference>
<accession>A0A8J3AW21</accession>
<dbReference type="PANTHER" id="PTHR30486:SF15">
    <property type="entry name" value="TYPE II_IV SECRETION SYSTEM ATPASE"/>
    <property type="match status" value="1"/>
</dbReference>
<dbReference type="CDD" id="cd01130">
    <property type="entry name" value="VirB11-like_ATPase"/>
    <property type="match status" value="1"/>
</dbReference>
<gene>
    <name evidence="3" type="ORF">GCM10011430_11660</name>
</gene>
<organism evidence="3 4">
    <name type="scientific">Oxalicibacterium solurbis</name>
    <dbReference type="NCBI Taxonomy" id="69280"/>
    <lineage>
        <taxon>Bacteria</taxon>
        <taxon>Pseudomonadati</taxon>
        <taxon>Pseudomonadota</taxon>
        <taxon>Betaproteobacteria</taxon>
        <taxon>Burkholderiales</taxon>
        <taxon>Oxalobacteraceae</taxon>
        <taxon>Oxalicibacterium</taxon>
    </lineage>
</organism>
<reference evidence="3" key="1">
    <citation type="journal article" date="2014" name="Int. J. Syst. Evol. Microbiol.">
        <title>Complete genome sequence of Corynebacterium casei LMG S-19264T (=DSM 44701T), isolated from a smear-ripened cheese.</title>
        <authorList>
            <consortium name="US DOE Joint Genome Institute (JGI-PGF)"/>
            <person name="Walter F."/>
            <person name="Albersmeier A."/>
            <person name="Kalinowski J."/>
            <person name="Ruckert C."/>
        </authorList>
    </citation>
    <scope>NUCLEOTIDE SEQUENCE</scope>
    <source>
        <strain evidence="3">CCM 7664</strain>
    </source>
</reference>
<evidence type="ECO:0000313" key="3">
    <source>
        <dbReference type="EMBL" id="GGI53992.1"/>
    </source>
</evidence>
<dbReference type="InterPro" id="IPR001482">
    <property type="entry name" value="T2SS/T4SS_dom"/>
</dbReference>
<proteinExistence type="inferred from homology"/>
<dbReference type="AlphaFoldDB" id="A0A8J3AW21"/>
<dbReference type="InterPro" id="IPR050921">
    <property type="entry name" value="T4SS_GSP_E_ATPase"/>
</dbReference>
<dbReference type="Proteomes" id="UP000627205">
    <property type="component" value="Unassembled WGS sequence"/>
</dbReference>
<dbReference type="SUPFAM" id="SSF52540">
    <property type="entry name" value="P-loop containing nucleoside triphosphate hydrolases"/>
    <property type="match status" value="1"/>
</dbReference>
<feature type="domain" description="Bacterial type II secretion system protein E" evidence="2">
    <location>
        <begin position="85"/>
        <end position="365"/>
    </location>
</feature>
<dbReference type="PANTHER" id="PTHR30486">
    <property type="entry name" value="TWITCHING MOTILITY PROTEIN PILT"/>
    <property type="match status" value="1"/>
</dbReference>
<dbReference type="InterPro" id="IPR027417">
    <property type="entry name" value="P-loop_NTPase"/>
</dbReference>
<dbReference type="Pfam" id="PF00437">
    <property type="entry name" value="T2SSE"/>
    <property type="match status" value="1"/>
</dbReference>
<comment type="similarity">
    <text evidence="1">Belongs to the GSP E family.</text>
</comment>
<sequence length="438" mass="48747">MSDHIDMTGEEAAFVNTQRFQDIKTAAYDNLLTRIEELGAEFGRWSRSAIQQFVNLDVDGFVRLRRIPLNENEVRLIADALTKELAGLGPLEDLLADAEVEDILINGYNDVFVSRHGVLERETLRFTDNSHLLRIVRRILAPLGRRLDESNPMVDARLPDGGRLNVVIEPLAVDGPMVSIRKFRKDPLKPSDLQQLGTLNEDLFALLENAVKARCNILVSGGTSSGKTSLLNALAFFLPENERVVTVEDTAELSLNHPHVVRLESRIGNFEGTGAVTIRDLIRNSLRMRPDRIIVGEVRGAEVMEMLQAMNTGHDGSMATIHANTPRECLHRIEMLAGFAGFQGSENSLRRQIAGAIDFIVQIARLSNGRRRIVSITEVTGVGDNIITTQELFRHESFVGPDGEEKDRWVSLGIQPHSPKLQRRRQLSAAAAVPPRKP</sequence>
<dbReference type="GO" id="GO:0016887">
    <property type="term" value="F:ATP hydrolysis activity"/>
    <property type="evidence" value="ECO:0007669"/>
    <property type="project" value="InterPro"/>
</dbReference>
<name>A0A8J3AW21_9BURK</name>
<reference evidence="3" key="2">
    <citation type="submission" date="2020-09" db="EMBL/GenBank/DDBJ databases">
        <authorList>
            <person name="Sun Q."/>
            <person name="Sedlacek I."/>
        </authorList>
    </citation>
    <scope>NUCLEOTIDE SEQUENCE</scope>
    <source>
        <strain evidence="3">CCM 7664</strain>
    </source>
</reference>
<dbReference type="RefSeq" id="WP_188420099.1">
    <property type="nucleotide sequence ID" value="NZ_BMDP01000002.1"/>
</dbReference>
<protein>
    <submittedName>
        <fullName evidence="3">Pilus assembly protein CpaF</fullName>
    </submittedName>
</protein>
<dbReference type="EMBL" id="BMDP01000002">
    <property type="protein sequence ID" value="GGI53992.1"/>
    <property type="molecule type" value="Genomic_DNA"/>
</dbReference>
<dbReference type="Gene3D" id="3.40.50.300">
    <property type="entry name" value="P-loop containing nucleotide triphosphate hydrolases"/>
    <property type="match status" value="1"/>
</dbReference>
<evidence type="ECO:0000256" key="1">
    <source>
        <dbReference type="ARBA" id="ARBA00006611"/>
    </source>
</evidence>
<comment type="caution">
    <text evidence="3">The sequence shown here is derived from an EMBL/GenBank/DDBJ whole genome shotgun (WGS) entry which is preliminary data.</text>
</comment>